<comment type="caution">
    <text evidence="2">The sequence shown here is derived from an EMBL/GenBank/DDBJ whole genome shotgun (WGS) entry which is preliminary data.</text>
</comment>
<feature type="compositionally biased region" description="Basic and acidic residues" evidence="1">
    <location>
        <begin position="116"/>
        <end position="127"/>
    </location>
</feature>
<organism evidence="2 3">
    <name type="scientific">Lentinula aff. detonsa</name>
    <dbReference type="NCBI Taxonomy" id="2804958"/>
    <lineage>
        <taxon>Eukaryota</taxon>
        <taxon>Fungi</taxon>
        <taxon>Dikarya</taxon>
        <taxon>Basidiomycota</taxon>
        <taxon>Agaricomycotina</taxon>
        <taxon>Agaricomycetes</taxon>
        <taxon>Agaricomycetidae</taxon>
        <taxon>Agaricales</taxon>
        <taxon>Marasmiineae</taxon>
        <taxon>Omphalotaceae</taxon>
        <taxon>Lentinula</taxon>
    </lineage>
</organism>
<sequence>MVSADAEPSSTANLLSYLELGIGSSSPLQQNGVEFNGVDASLPSPGAESVSTGAASSDDSESDEDDDEGAEENERVDENGPIVIDDDKDTLDDDQEPPLIVKGEPSPSSAVICDSEAEKTKAAEANQ</sequence>
<evidence type="ECO:0000313" key="2">
    <source>
        <dbReference type="EMBL" id="KAJ3781666.1"/>
    </source>
</evidence>
<feature type="region of interest" description="Disordered" evidence="1">
    <location>
        <begin position="23"/>
        <end position="127"/>
    </location>
</feature>
<gene>
    <name evidence="2" type="ORF">GGU10DRAFT_379305</name>
</gene>
<feature type="compositionally biased region" description="Acidic residues" evidence="1">
    <location>
        <begin position="58"/>
        <end position="71"/>
    </location>
</feature>
<evidence type="ECO:0000256" key="1">
    <source>
        <dbReference type="SAM" id="MobiDB-lite"/>
    </source>
</evidence>
<dbReference type="AlphaFoldDB" id="A0AA38NBN2"/>
<name>A0AA38NBN2_9AGAR</name>
<proteinExistence type="predicted"/>
<evidence type="ECO:0000313" key="3">
    <source>
        <dbReference type="Proteomes" id="UP001163798"/>
    </source>
</evidence>
<dbReference type="Proteomes" id="UP001163798">
    <property type="component" value="Unassembled WGS sequence"/>
</dbReference>
<keyword evidence="3" id="KW-1185">Reference proteome</keyword>
<feature type="compositionally biased region" description="Polar residues" evidence="1">
    <location>
        <begin position="23"/>
        <end position="33"/>
    </location>
</feature>
<protein>
    <submittedName>
        <fullName evidence="2">Uncharacterized protein</fullName>
    </submittedName>
</protein>
<accession>A0AA38NBN2</accession>
<feature type="compositionally biased region" description="Acidic residues" evidence="1">
    <location>
        <begin position="84"/>
        <end position="96"/>
    </location>
</feature>
<reference evidence="2" key="1">
    <citation type="submission" date="2022-08" db="EMBL/GenBank/DDBJ databases">
        <authorList>
            <consortium name="DOE Joint Genome Institute"/>
            <person name="Min B."/>
            <person name="Riley R."/>
            <person name="Sierra-Patev S."/>
            <person name="Naranjo-Ortiz M."/>
            <person name="Looney B."/>
            <person name="Konkel Z."/>
            <person name="Slot J.C."/>
            <person name="Sakamoto Y."/>
            <person name="Steenwyk J.L."/>
            <person name="Rokas A."/>
            <person name="Carro J."/>
            <person name="Camarero S."/>
            <person name="Ferreira P."/>
            <person name="Molpeceres G."/>
            <person name="Ruiz-Duenas F.J."/>
            <person name="Serrano A."/>
            <person name="Henrissat B."/>
            <person name="Drula E."/>
            <person name="Hughes K.W."/>
            <person name="Mata J.L."/>
            <person name="Ishikawa N.K."/>
            <person name="Vargas-Isla R."/>
            <person name="Ushijima S."/>
            <person name="Smith C.A."/>
            <person name="Ahrendt S."/>
            <person name="Andreopoulos W."/>
            <person name="He G."/>
            <person name="Labutti K."/>
            <person name="Lipzen A."/>
            <person name="Ng V."/>
            <person name="Sandor L."/>
            <person name="Barry K."/>
            <person name="Martinez A.T."/>
            <person name="Xiao Y."/>
            <person name="Gibbons J.G."/>
            <person name="Terashima K."/>
            <person name="Hibbett D.S."/>
            <person name="Grigoriev I.V."/>
        </authorList>
    </citation>
    <scope>NUCLEOTIDE SEQUENCE</scope>
    <source>
        <strain evidence="2">TFB10291</strain>
    </source>
</reference>
<dbReference type="EMBL" id="MU793534">
    <property type="protein sequence ID" value="KAJ3781666.1"/>
    <property type="molecule type" value="Genomic_DNA"/>
</dbReference>